<proteinExistence type="predicted"/>
<protein>
    <submittedName>
        <fullName evidence="2">Uncharacterized protein</fullName>
    </submittedName>
</protein>
<evidence type="ECO:0000313" key="3">
    <source>
        <dbReference type="Proteomes" id="UP000600918"/>
    </source>
</evidence>
<sequence length="170" mass="19389">MQFTEAFTSGCCYDVIVRPPQASRHRRARKRRNVVSGYLAKTPSAVRALSVLIVEFDRVIDIAVSGEFRLSGKIVRKSMNLMRQKERREIDIKVESIEPSVSREIVKQRDKKYGCKRDDSFEATLRSSVHALPRDVGRSRRSEEEEEEEEEEEKEEEEAGQAASNGGSPT</sequence>
<accession>A0A834MYG0</accession>
<comment type="caution">
    <text evidence="2">The sequence shown here is derived from an EMBL/GenBank/DDBJ whole genome shotgun (WGS) entry which is preliminary data.</text>
</comment>
<dbReference type="AlphaFoldDB" id="A0A834MYG0"/>
<feature type="compositionally biased region" description="Acidic residues" evidence="1">
    <location>
        <begin position="144"/>
        <end position="159"/>
    </location>
</feature>
<feature type="region of interest" description="Disordered" evidence="1">
    <location>
        <begin position="124"/>
        <end position="170"/>
    </location>
</feature>
<organism evidence="2 3">
    <name type="scientific">Vespula pensylvanica</name>
    <name type="common">Western yellow jacket</name>
    <name type="synonym">Wasp</name>
    <dbReference type="NCBI Taxonomy" id="30213"/>
    <lineage>
        <taxon>Eukaryota</taxon>
        <taxon>Metazoa</taxon>
        <taxon>Ecdysozoa</taxon>
        <taxon>Arthropoda</taxon>
        <taxon>Hexapoda</taxon>
        <taxon>Insecta</taxon>
        <taxon>Pterygota</taxon>
        <taxon>Neoptera</taxon>
        <taxon>Endopterygota</taxon>
        <taxon>Hymenoptera</taxon>
        <taxon>Apocrita</taxon>
        <taxon>Aculeata</taxon>
        <taxon>Vespoidea</taxon>
        <taxon>Vespidae</taxon>
        <taxon>Vespinae</taxon>
        <taxon>Vespula</taxon>
    </lineage>
</organism>
<feature type="compositionally biased region" description="Basic and acidic residues" evidence="1">
    <location>
        <begin position="132"/>
        <end position="143"/>
    </location>
</feature>
<name>A0A834MYG0_VESPE</name>
<evidence type="ECO:0000313" key="2">
    <source>
        <dbReference type="EMBL" id="KAF7389732.1"/>
    </source>
</evidence>
<evidence type="ECO:0000256" key="1">
    <source>
        <dbReference type="SAM" id="MobiDB-lite"/>
    </source>
</evidence>
<dbReference type="Proteomes" id="UP000600918">
    <property type="component" value="Unassembled WGS sequence"/>
</dbReference>
<gene>
    <name evidence="2" type="ORF">H0235_018216</name>
</gene>
<keyword evidence="3" id="KW-1185">Reference proteome</keyword>
<reference evidence="2" key="1">
    <citation type="journal article" date="2020" name="G3 (Bethesda)">
        <title>High-Quality Assemblies for Three Invasive Social Wasps from the &lt;i&gt;Vespula&lt;/i&gt; Genus.</title>
        <authorList>
            <person name="Harrop T.W.R."/>
            <person name="Guhlin J."/>
            <person name="McLaughlin G.M."/>
            <person name="Permina E."/>
            <person name="Stockwell P."/>
            <person name="Gilligan J."/>
            <person name="Le Lec M.F."/>
            <person name="Gruber M.A.M."/>
            <person name="Quinn O."/>
            <person name="Lovegrove M."/>
            <person name="Duncan E.J."/>
            <person name="Remnant E.J."/>
            <person name="Van Eeckhoven J."/>
            <person name="Graham B."/>
            <person name="Knapp R.A."/>
            <person name="Langford K.W."/>
            <person name="Kronenberg Z."/>
            <person name="Press M.O."/>
            <person name="Eacker S.M."/>
            <person name="Wilson-Rankin E.E."/>
            <person name="Purcell J."/>
            <person name="Lester P.J."/>
            <person name="Dearden P.K."/>
        </authorList>
    </citation>
    <scope>NUCLEOTIDE SEQUENCE</scope>
    <source>
        <strain evidence="2">Volc-1</strain>
    </source>
</reference>
<dbReference type="EMBL" id="JACSDY010000024">
    <property type="protein sequence ID" value="KAF7389732.1"/>
    <property type="molecule type" value="Genomic_DNA"/>
</dbReference>